<organism evidence="1">
    <name type="scientific">viral metagenome</name>
    <dbReference type="NCBI Taxonomy" id="1070528"/>
    <lineage>
        <taxon>unclassified sequences</taxon>
        <taxon>metagenomes</taxon>
        <taxon>organismal metagenomes</taxon>
    </lineage>
</organism>
<name>A0A6M3JH79_9ZZZZ</name>
<gene>
    <name evidence="1" type="ORF">MM415A06790_0002</name>
</gene>
<dbReference type="EMBL" id="MT141616">
    <property type="protein sequence ID" value="QJA68422.1"/>
    <property type="molecule type" value="Genomic_DNA"/>
</dbReference>
<proteinExistence type="predicted"/>
<sequence>MNNLFEKEQAQKFIKDNVLQQGLDKTKDGSLFTSQGNITIKEGCLSIIFDIEDMNIANKVLKVLKPFLKLRNPDLL</sequence>
<evidence type="ECO:0000313" key="1">
    <source>
        <dbReference type="EMBL" id="QJA68422.1"/>
    </source>
</evidence>
<dbReference type="AlphaFoldDB" id="A0A6M3JH79"/>
<accession>A0A6M3JH79</accession>
<reference evidence="1" key="1">
    <citation type="submission" date="2020-03" db="EMBL/GenBank/DDBJ databases">
        <title>The deep terrestrial virosphere.</title>
        <authorList>
            <person name="Holmfeldt K."/>
            <person name="Nilsson E."/>
            <person name="Simone D."/>
            <person name="Lopez-Fernandez M."/>
            <person name="Wu X."/>
            <person name="de Brujin I."/>
            <person name="Lundin D."/>
            <person name="Andersson A."/>
            <person name="Bertilsson S."/>
            <person name="Dopson M."/>
        </authorList>
    </citation>
    <scope>NUCLEOTIDE SEQUENCE</scope>
    <source>
        <strain evidence="1">MM415A06790</strain>
    </source>
</reference>
<protein>
    <submittedName>
        <fullName evidence="1">Uncharacterized protein</fullName>
    </submittedName>
</protein>